<evidence type="ECO:0000259" key="7">
    <source>
        <dbReference type="Pfam" id="PF12823"/>
    </source>
</evidence>
<keyword evidence="9" id="KW-1185">Reference proteome</keyword>
<dbReference type="Pfam" id="PF12823">
    <property type="entry name" value="DUF3817"/>
    <property type="match status" value="1"/>
</dbReference>
<evidence type="ECO:0000256" key="5">
    <source>
        <dbReference type="ARBA" id="ARBA00023136"/>
    </source>
</evidence>
<keyword evidence="2" id="KW-1003">Cell membrane</keyword>
<gene>
    <name evidence="8" type="ORF">DFJ68_2608</name>
</gene>
<evidence type="ECO:0000256" key="2">
    <source>
        <dbReference type="ARBA" id="ARBA00022475"/>
    </source>
</evidence>
<sequence length="153" mass="16411">MTPRTLYRRIALAEVVTWSLLLIGMVLKYVTKTTDVAVSVFGLAHGVVFIAFCLVTVVLWVNQRWSLRTGILGLLSAVPPLLTVWWEHRLERRGLLEGGWRLAPGGDTPRNPAERVVAALTARPAVAASVLVVAVVALTAVALLVGPPVGSQG</sequence>
<feature type="transmembrane region" description="Helical" evidence="6">
    <location>
        <begin position="125"/>
        <end position="145"/>
    </location>
</feature>
<dbReference type="RefSeq" id="WP_121033833.1">
    <property type="nucleotide sequence ID" value="NZ_RBXT01000001.1"/>
</dbReference>
<keyword evidence="3 6" id="KW-0812">Transmembrane</keyword>
<dbReference type="AlphaFoldDB" id="A0A495XX40"/>
<evidence type="ECO:0000256" key="1">
    <source>
        <dbReference type="ARBA" id="ARBA00004651"/>
    </source>
</evidence>
<evidence type="ECO:0000256" key="6">
    <source>
        <dbReference type="SAM" id="Phobius"/>
    </source>
</evidence>
<dbReference type="Proteomes" id="UP000278440">
    <property type="component" value="Unassembled WGS sequence"/>
</dbReference>
<dbReference type="InterPro" id="IPR023845">
    <property type="entry name" value="DUF3817_TM"/>
</dbReference>
<dbReference type="EMBL" id="RBXT01000001">
    <property type="protein sequence ID" value="RKT79151.1"/>
    <property type="molecule type" value="Genomic_DNA"/>
</dbReference>
<evidence type="ECO:0000313" key="8">
    <source>
        <dbReference type="EMBL" id="RKT79151.1"/>
    </source>
</evidence>
<protein>
    <submittedName>
        <fullName evidence="8">Integral membrane protein</fullName>
    </submittedName>
</protein>
<comment type="subcellular location">
    <subcellularLocation>
        <location evidence="1">Cell membrane</location>
        <topology evidence="1">Multi-pass membrane protein</topology>
    </subcellularLocation>
</comment>
<dbReference type="NCBIfam" id="TIGR03954">
    <property type="entry name" value="integ_memb_HG"/>
    <property type="match status" value="1"/>
</dbReference>
<dbReference type="GO" id="GO:0005886">
    <property type="term" value="C:plasma membrane"/>
    <property type="evidence" value="ECO:0007669"/>
    <property type="project" value="UniProtKB-SubCell"/>
</dbReference>
<dbReference type="PANTHER" id="PTHR40077:SF1">
    <property type="entry name" value="MEMBRANE PROTEIN"/>
    <property type="match status" value="1"/>
</dbReference>
<feature type="domain" description="DUF3817" evidence="7">
    <location>
        <begin position="6"/>
        <end position="92"/>
    </location>
</feature>
<comment type="caution">
    <text evidence="8">The sequence shown here is derived from an EMBL/GenBank/DDBJ whole genome shotgun (WGS) entry which is preliminary data.</text>
</comment>
<accession>A0A495XX40</accession>
<name>A0A495XX40_9MICO</name>
<evidence type="ECO:0000256" key="3">
    <source>
        <dbReference type="ARBA" id="ARBA00022692"/>
    </source>
</evidence>
<keyword evidence="4 6" id="KW-1133">Transmembrane helix</keyword>
<feature type="transmembrane region" description="Helical" evidence="6">
    <location>
        <begin position="12"/>
        <end position="30"/>
    </location>
</feature>
<keyword evidence="5 6" id="KW-0472">Membrane</keyword>
<proteinExistence type="predicted"/>
<organism evidence="8 9">
    <name type="scientific">Terracoccus luteus</name>
    <dbReference type="NCBI Taxonomy" id="53356"/>
    <lineage>
        <taxon>Bacteria</taxon>
        <taxon>Bacillati</taxon>
        <taxon>Actinomycetota</taxon>
        <taxon>Actinomycetes</taxon>
        <taxon>Micrococcales</taxon>
        <taxon>Intrasporangiaceae</taxon>
        <taxon>Terracoccus</taxon>
    </lineage>
</organism>
<dbReference type="OrthoDB" id="3396203at2"/>
<evidence type="ECO:0000256" key="4">
    <source>
        <dbReference type="ARBA" id="ARBA00022989"/>
    </source>
</evidence>
<feature type="transmembrane region" description="Helical" evidence="6">
    <location>
        <begin position="36"/>
        <end position="60"/>
    </location>
</feature>
<evidence type="ECO:0000313" key="9">
    <source>
        <dbReference type="Proteomes" id="UP000278440"/>
    </source>
</evidence>
<dbReference type="PANTHER" id="PTHR40077">
    <property type="entry name" value="MEMBRANE PROTEIN-RELATED"/>
    <property type="match status" value="1"/>
</dbReference>
<reference evidence="8 9" key="1">
    <citation type="submission" date="2018-10" db="EMBL/GenBank/DDBJ databases">
        <title>Sequencing the genomes of 1000 actinobacteria strains.</title>
        <authorList>
            <person name="Klenk H.-P."/>
        </authorList>
    </citation>
    <scope>NUCLEOTIDE SEQUENCE [LARGE SCALE GENOMIC DNA]</scope>
    <source>
        <strain evidence="8 9">DSM 44267</strain>
    </source>
</reference>